<keyword evidence="11" id="KW-1185">Reference proteome</keyword>
<evidence type="ECO:0000256" key="3">
    <source>
        <dbReference type="ARBA" id="ARBA00022547"/>
    </source>
</evidence>
<keyword evidence="5 9" id="KW-0999">Mitochondrion inner membrane</keyword>
<evidence type="ECO:0000313" key="12">
    <source>
        <dbReference type="RefSeq" id="XP_033358183.1"/>
    </source>
</evidence>
<dbReference type="Proteomes" id="UP000504631">
    <property type="component" value="Unplaced"/>
</dbReference>
<dbReference type="SUPFAM" id="SSF161060">
    <property type="entry name" value="ATP synthase B chain-like"/>
    <property type="match status" value="1"/>
</dbReference>
<protein>
    <recommendedName>
        <fullName evidence="9">ATP synthase subunit b</fullName>
    </recommendedName>
</protein>
<reference evidence="12" key="1">
    <citation type="submission" date="2025-08" db="UniProtKB">
        <authorList>
            <consortium name="RefSeq"/>
        </authorList>
    </citation>
    <scope>IDENTIFICATION</scope>
    <source>
        <tissue evidence="12">Muscle</tissue>
    </source>
</reference>
<evidence type="ECO:0000256" key="7">
    <source>
        <dbReference type="ARBA" id="ARBA00023128"/>
    </source>
</evidence>
<sequence>MLSRLNIRNISSQLKTVASCGIQTTAVASCNVPRPKRPMEPAPVRFGFIPDEWFRFFYPKTGATGPYVFLTTFSTYLLSKEWYVLEHEYYGGICLLSIILYASYKLGPKIATFLDKKVDEVEDNLNLSKNEIIEEQKAVIDNLEKEKWCTEGQLMIYDARKQNIMMQLEASYRENLATVYTEVKKILDYHAQIDNIDRRIAQKHMVQWITNSVLKSITPEQEKANLLQCIKDLESLSAKA</sequence>
<dbReference type="PANTHER" id="PTHR12733:SF3">
    <property type="entry name" value="ATP SYNTHASE F(0) COMPLEX SUBUNIT B1, MITOCHONDRIAL"/>
    <property type="match status" value="1"/>
</dbReference>
<evidence type="ECO:0000256" key="5">
    <source>
        <dbReference type="ARBA" id="ARBA00022792"/>
    </source>
</evidence>
<name>A0A6J3KXS1_9HYME</name>
<keyword evidence="7 9" id="KW-0496">Mitochondrion</keyword>
<comment type="subcellular location">
    <subcellularLocation>
        <location evidence="9">Mitochondrion</location>
    </subcellularLocation>
    <subcellularLocation>
        <location evidence="9">Mitochondrion inner membrane</location>
    </subcellularLocation>
</comment>
<dbReference type="RefSeq" id="XP_033358183.1">
    <property type="nucleotide sequence ID" value="XM_033502292.1"/>
</dbReference>
<dbReference type="PROSITE" id="PS51257">
    <property type="entry name" value="PROKAR_LIPOPROTEIN"/>
    <property type="match status" value="1"/>
</dbReference>
<evidence type="ECO:0000256" key="1">
    <source>
        <dbReference type="ARBA" id="ARBA00007479"/>
    </source>
</evidence>
<dbReference type="AlphaFoldDB" id="A0A6J3KXS1"/>
<dbReference type="GeneID" id="117237884"/>
<dbReference type="CTD" id="39143"/>
<keyword evidence="4 9" id="KW-0375">Hydrogen ion transport</keyword>
<accession>A0A6J3KXS1</accession>
<evidence type="ECO:0000313" key="11">
    <source>
        <dbReference type="Proteomes" id="UP000504631"/>
    </source>
</evidence>
<evidence type="ECO:0000256" key="9">
    <source>
        <dbReference type="RuleBase" id="RU368017"/>
    </source>
</evidence>
<keyword evidence="2 9" id="KW-0813">Transport</keyword>
<organism evidence="11 12">
    <name type="scientific">Bombus vosnesenskii</name>
    <dbReference type="NCBI Taxonomy" id="207650"/>
    <lineage>
        <taxon>Eukaryota</taxon>
        <taxon>Metazoa</taxon>
        <taxon>Ecdysozoa</taxon>
        <taxon>Arthropoda</taxon>
        <taxon>Hexapoda</taxon>
        <taxon>Insecta</taxon>
        <taxon>Pterygota</taxon>
        <taxon>Neoptera</taxon>
        <taxon>Endopterygota</taxon>
        <taxon>Hymenoptera</taxon>
        <taxon>Apocrita</taxon>
        <taxon>Aculeata</taxon>
        <taxon>Apoidea</taxon>
        <taxon>Anthophila</taxon>
        <taxon>Apidae</taxon>
        <taxon>Bombus</taxon>
        <taxon>Pyrobombus</taxon>
    </lineage>
</organism>
<dbReference type="InterPro" id="IPR008688">
    <property type="entry name" value="ATP_synth_Bsub_B/MI25"/>
</dbReference>
<dbReference type="KEGG" id="bvk:117237884"/>
<evidence type="ECO:0000256" key="6">
    <source>
        <dbReference type="ARBA" id="ARBA00023065"/>
    </source>
</evidence>
<dbReference type="GO" id="GO:0045259">
    <property type="term" value="C:proton-transporting ATP synthase complex"/>
    <property type="evidence" value="ECO:0007669"/>
    <property type="project" value="UniProtKB-KW"/>
</dbReference>
<dbReference type="Pfam" id="PF05405">
    <property type="entry name" value="Mt_ATP-synt_B"/>
    <property type="match status" value="1"/>
</dbReference>
<dbReference type="GO" id="GO:0005743">
    <property type="term" value="C:mitochondrial inner membrane"/>
    <property type="evidence" value="ECO:0007669"/>
    <property type="project" value="UniProtKB-SubCell"/>
</dbReference>
<evidence type="ECO:0000256" key="2">
    <source>
        <dbReference type="ARBA" id="ARBA00022448"/>
    </source>
</evidence>
<comment type="similarity">
    <text evidence="1 9">Belongs to the eukaryotic ATPase B chain family.</text>
</comment>
<evidence type="ECO:0000256" key="4">
    <source>
        <dbReference type="ARBA" id="ARBA00022781"/>
    </source>
</evidence>
<keyword evidence="6 9" id="KW-0406">Ion transport</keyword>
<proteinExistence type="inferred from homology"/>
<gene>
    <name evidence="12" type="primary">LOC117237884</name>
</gene>
<dbReference type="InterPro" id="IPR013837">
    <property type="entry name" value="ATP_synth_F0_suB"/>
</dbReference>
<dbReference type="Gene3D" id="1.20.5.2210">
    <property type="match status" value="1"/>
</dbReference>
<feature type="coiled-coil region" evidence="10">
    <location>
        <begin position="111"/>
        <end position="146"/>
    </location>
</feature>
<keyword evidence="8 9" id="KW-0472">Membrane</keyword>
<comment type="subunit">
    <text evidence="9">F-type ATPases have 2 components, CF(1) - the catalytic core - and CF(0) - the membrane proton channel. CF(1) and CF(0) have multiple subunits.</text>
</comment>
<comment type="function">
    <text evidence="9">Subunit b, of the mitochondrial membrane ATP synthase complex (F(1)F(0) ATP synthase or Complex V) that produces ATP from ADP in the presence of a proton gradient across the membrane which is generated by electron transport complexes of the respiratory chain. ATP synthase complex consist of a soluble F(1) head domain - the catalytic core - and a membrane F(1) domain - the membrane proton channel. These two domains are linked by a central stalk rotating inside the F(1) region and a stationary peripheral stalk. During catalysis, ATP synthesis in the catalytic domain of F(1) is coupled via a rotary mechanism of the central stalk subunits to proton translocation. In vivo, can only synthesize ATP although its ATP hydrolase activity can be activated artificially in vitro. Part of the complex F(0) domain. Part of the complex F(0) domain and the peripheric stalk, which acts as a stator to hold the catalytic alpha(3)beta(3) subcomplex and subunit a/ATP6 static relative to the rotary elements.</text>
</comment>
<keyword evidence="3 9" id="KW-0138">CF(0)</keyword>
<dbReference type="PANTHER" id="PTHR12733">
    <property type="entry name" value="MITOCHONDRIAL ATP SYNTHASE B CHAIN"/>
    <property type="match status" value="1"/>
</dbReference>
<keyword evidence="10" id="KW-0175">Coiled coil</keyword>
<evidence type="ECO:0000256" key="10">
    <source>
        <dbReference type="SAM" id="Coils"/>
    </source>
</evidence>
<dbReference type="GO" id="GO:0046933">
    <property type="term" value="F:proton-transporting ATP synthase activity, rotational mechanism"/>
    <property type="evidence" value="ECO:0007669"/>
    <property type="project" value="TreeGrafter"/>
</dbReference>
<evidence type="ECO:0000256" key="8">
    <source>
        <dbReference type="ARBA" id="ARBA00023136"/>
    </source>
</evidence>